<feature type="domain" description="TRAP C4-dicarboxylate transport system permease DctM subunit" evidence="8">
    <location>
        <begin position="12"/>
        <end position="426"/>
    </location>
</feature>
<evidence type="ECO:0000256" key="1">
    <source>
        <dbReference type="ARBA" id="ARBA00004429"/>
    </source>
</evidence>
<evidence type="ECO:0000313" key="9">
    <source>
        <dbReference type="EMBL" id="SVA96766.1"/>
    </source>
</evidence>
<dbReference type="GO" id="GO:0022857">
    <property type="term" value="F:transmembrane transporter activity"/>
    <property type="evidence" value="ECO:0007669"/>
    <property type="project" value="TreeGrafter"/>
</dbReference>
<keyword evidence="3" id="KW-0997">Cell inner membrane</keyword>
<evidence type="ECO:0000256" key="3">
    <source>
        <dbReference type="ARBA" id="ARBA00022519"/>
    </source>
</evidence>
<feature type="transmembrane region" description="Helical" evidence="7">
    <location>
        <begin position="365"/>
        <end position="384"/>
    </location>
</feature>
<evidence type="ECO:0000256" key="4">
    <source>
        <dbReference type="ARBA" id="ARBA00022692"/>
    </source>
</evidence>
<name>A0A382A5G3_9ZZZZ</name>
<dbReference type="GO" id="GO:0005886">
    <property type="term" value="C:plasma membrane"/>
    <property type="evidence" value="ECO:0007669"/>
    <property type="project" value="UniProtKB-SubCell"/>
</dbReference>
<reference evidence="9" key="1">
    <citation type="submission" date="2018-05" db="EMBL/GenBank/DDBJ databases">
        <authorList>
            <person name="Lanie J.A."/>
            <person name="Ng W.-L."/>
            <person name="Kazmierczak K.M."/>
            <person name="Andrzejewski T.M."/>
            <person name="Davidsen T.M."/>
            <person name="Wayne K.J."/>
            <person name="Tettelin H."/>
            <person name="Glass J.I."/>
            <person name="Rusch D."/>
            <person name="Podicherti R."/>
            <person name="Tsui H.-C.T."/>
            <person name="Winkler M.E."/>
        </authorList>
    </citation>
    <scope>NUCLEOTIDE SEQUENCE</scope>
</reference>
<dbReference type="InterPro" id="IPR004681">
    <property type="entry name" value="TRAP_DctM"/>
</dbReference>
<feature type="transmembrane region" description="Helical" evidence="7">
    <location>
        <begin position="277"/>
        <end position="304"/>
    </location>
</feature>
<keyword evidence="2" id="KW-1003">Cell membrane</keyword>
<keyword evidence="5 7" id="KW-1133">Transmembrane helix</keyword>
<protein>
    <recommendedName>
        <fullName evidence="8">TRAP C4-dicarboxylate transport system permease DctM subunit domain-containing protein</fullName>
    </recommendedName>
</protein>
<evidence type="ECO:0000256" key="6">
    <source>
        <dbReference type="ARBA" id="ARBA00023136"/>
    </source>
</evidence>
<comment type="subcellular location">
    <subcellularLocation>
        <location evidence="1">Cell inner membrane</location>
        <topology evidence="1">Multi-pass membrane protein</topology>
    </subcellularLocation>
</comment>
<gene>
    <name evidence="9" type="ORF">METZ01_LOCUS149620</name>
</gene>
<keyword evidence="4 7" id="KW-0812">Transmembrane</keyword>
<dbReference type="EMBL" id="UINC01023987">
    <property type="protein sequence ID" value="SVA96766.1"/>
    <property type="molecule type" value="Genomic_DNA"/>
</dbReference>
<feature type="transmembrane region" description="Helical" evidence="7">
    <location>
        <begin position="6"/>
        <end position="29"/>
    </location>
</feature>
<feature type="transmembrane region" description="Helical" evidence="7">
    <location>
        <begin position="99"/>
        <end position="126"/>
    </location>
</feature>
<sequence length="445" mass="47248">MEWWEAFLLIMGSLFFLMFIGMPVAFTFLVVNMVGAYFFFAGIPGVLQLVIQISESLSTFTLVPVALFLVMGEIMFHSGIGVNLLDALDKWFGNLKGRLALLAVGGGVLFAALTGNSMGSVALLGSSLVPEMEKRGYGKPMSLGPILGSGGLAIMVPPSGLAVLLGVVAELSIGQILIAIILPGLIMAILYAIYIVGRCALDPEVAPAFTVEPVPLSEKLWTTLIHILPVSFIIFMVVGVIFLGLATPSESAASGALGTFLLACFQRRMNWNVFKKAMIGSLEISVMLLMIISGALAFTQMLAFTGATVGLINMVLSFGTSPTVLVILMLMTVIVLGMVMSPVPIMLVTLPVFIPIVEEVGFNSIWFAVLFLIAIETGTTSPPFGASLFVMKGVAPKGTTMPQIYGAAIPFLICDAIALLIVLIFPIIVLGPIGFMFESGAFKPY</sequence>
<feature type="transmembrane region" description="Helical" evidence="7">
    <location>
        <begin position="324"/>
        <end position="353"/>
    </location>
</feature>
<keyword evidence="6 7" id="KW-0472">Membrane</keyword>
<feature type="transmembrane region" description="Helical" evidence="7">
    <location>
        <begin position="65"/>
        <end position="87"/>
    </location>
</feature>
<feature type="transmembrane region" description="Helical" evidence="7">
    <location>
        <begin position="176"/>
        <end position="197"/>
    </location>
</feature>
<feature type="transmembrane region" description="Helical" evidence="7">
    <location>
        <begin position="224"/>
        <end position="245"/>
    </location>
</feature>
<organism evidence="9">
    <name type="scientific">marine metagenome</name>
    <dbReference type="NCBI Taxonomy" id="408172"/>
    <lineage>
        <taxon>unclassified sequences</taxon>
        <taxon>metagenomes</taxon>
        <taxon>ecological metagenomes</taxon>
    </lineage>
</organism>
<dbReference type="InterPro" id="IPR010656">
    <property type="entry name" value="DctM"/>
</dbReference>
<evidence type="ECO:0000256" key="7">
    <source>
        <dbReference type="SAM" id="Phobius"/>
    </source>
</evidence>
<dbReference type="Pfam" id="PF06808">
    <property type="entry name" value="DctM"/>
    <property type="match status" value="1"/>
</dbReference>
<accession>A0A382A5G3</accession>
<dbReference type="PANTHER" id="PTHR33362:SF5">
    <property type="entry name" value="C4-DICARBOXYLATE TRAP TRANSPORTER LARGE PERMEASE PROTEIN DCTM"/>
    <property type="match status" value="1"/>
</dbReference>
<dbReference type="AlphaFoldDB" id="A0A382A5G3"/>
<feature type="transmembrane region" description="Helical" evidence="7">
    <location>
        <begin position="404"/>
        <end position="437"/>
    </location>
</feature>
<feature type="transmembrane region" description="Helical" evidence="7">
    <location>
        <begin position="146"/>
        <end position="169"/>
    </location>
</feature>
<dbReference type="PANTHER" id="PTHR33362">
    <property type="entry name" value="SIALIC ACID TRAP TRANSPORTER PERMEASE PROTEIN SIAT-RELATED"/>
    <property type="match status" value="1"/>
</dbReference>
<evidence type="ECO:0000256" key="5">
    <source>
        <dbReference type="ARBA" id="ARBA00022989"/>
    </source>
</evidence>
<evidence type="ECO:0000259" key="8">
    <source>
        <dbReference type="Pfam" id="PF06808"/>
    </source>
</evidence>
<evidence type="ECO:0000256" key="2">
    <source>
        <dbReference type="ARBA" id="ARBA00022475"/>
    </source>
</evidence>
<proteinExistence type="predicted"/>
<feature type="transmembrane region" description="Helical" evidence="7">
    <location>
        <begin position="36"/>
        <end position="53"/>
    </location>
</feature>
<dbReference type="PIRSF" id="PIRSF006066">
    <property type="entry name" value="HI0050"/>
    <property type="match status" value="1"/>
</dbReference>